<feature type="transmembrane region" description="Helical" evidence="6">
    <location>
        <begin position="180"/>
        <end position="198"/>
    </location>
</feature>
<keyword evidence="3 6" id="KW-0812">Transmembrane</keyword>
<accession>A0A6B3VW55</accession>
<dbReference type="AlphaFoldDB" id="A0A6B3VW55"/>
<feature type="transmembrane region" description="Helical" evidence="6">
    <location>
        <begin position="102"/>
        <end position="120"/>
    </location>
</feature>
<evidence type="ECO:0000313" key="9">
    <source>
        <dbReference type="Proteomes" id="UP000472971"/>
    </source>
</evidence>
<dbReference type="InterPro" id="IPR002781">
    <property type="entry name" value="TM_pro_TauE-like"/>
</dbReference>
<feature type="transmembrane region" description="Helical" evidence="6">
    <location>
        <begin position="72"/>
        <end position="90"/>
    </location>
</feature>
<comment type="subcellular location">
    <subcellularLocation>
        <location evidence="6">Cell membrane</location>
        <topology evidence="6">Multi-pass membrane protein</topology>
    </subcellularLocation>
    <subcellularLocation>
        <location evidence="1">Membrane</location>
        <topology evidence="1">Multi-pass membrane protein</topology>
    </subcellularLocation>
</comment>
<feature type="transmembrane region" description="Helical" evidence="6">
    <location>
        <begin position="250"/>
        <end position="274"/>
    </location>
</feature>
<evidence type="ECO:0000256" key="5">
    <source>
        <dbReference type="ARBA" id="ARBA00023136"/>
    </source>
</evidence>
<reference evidence="7 10" key="2">
    <citation type="submission" date="2020-07" db="EMBL/GenBank/DDBJ databases">
        <authorList>
            <person name="Feng H."/>
        </authorList>
    </citation>
    <scope>NUCLEOTIDE SEQUENCE [LARGE SCALE GENOMIC DNA]</scope>
    <source>
        <strain evidence="10">s-12</strain>
        <strain evidence="7">S-12</strain>
    </source>
</reference>
<comment type="similarity">
    <text evidence="2 6">Belongs to the 4-toluene sulfonate uptake permease (TSUP) (TC 2.A.102) family.</text>
</comment>
<evidence type="ECO:0000256" key="3">
    <source>
        <dbReference type="ARBA" id="ARBA00022692"/>
    </source>
</evidence>
<dbReference type="Proteomes" id="UP000472971">
    <property type="component" value="Unassembled WGS sequence"/>
</dbReference>
<feature type="transmembrane region" description="Helical" evidence="6">
    <location>
        <begin position="141"/>
        <end position="174"/>
    </location>
</feature>
<evidence type="ECO:0000313" key="7">
    <source>
        <dbReference type="EMBL" id="MBA4536865.1"/>
    </source>
</evidence>
<keyword evidence="9" id="KW-1185">Reference proteome</keyword>
<evidence type="ECO:0000256" key="4">
    <source>
        <dbReference type="ARBA" id="ARBA00022989"/>
    </source>
</evidence>
<dbReference type="GO" id="GO:0005886">
    <property type="term" value="C:plasma membrane"/>
    <property type="evidence" value="ECO:0007669"/>
    <property type="project" value="UniProtKB-SubCell"/>
</dbReference>
<keyword evidence="6" id="KW-1003">Cell membrane</keyword>
<organism evidence="8 9">
    <name type="scientific">Bacillus aquiflavi</name>
    <dbReference type="NCBI Taxonomy" id="2672567"/>
    <lineage>
        <taxon>Bacteria</taxon>
        <taxon>Bacillati</taxon>
        <taxon>Bacillota</taxon>
        <taxon>Bacilli</taxon>
        <taxon>Bacillales</taxon>
        <taxon>Bacillaceae</taxon>
        <taxon>Bacillus</taxon>
    </lineage>
</organism>
<evidence type="ECO:0000256" key="6">
    <source>
        <dbReference type="RuleBase" id="RU363041"/>
    </source>
</evidence>
<comment type="caution">
    <text evidence="8">The sequence shown here is derived from an EMBL/GenBank/DDBJ whole genome shotgun (WGS) entry which is preliminary data.</text>
</comment>
<feature type="transmembrane region" description="Helical" evidence="6">
    <location>
        <begin position="31"/>
        <end position="51"/>
    </location>
</feature>
<proteinExistence type="inferred from homology"/>
<dbReference type="PANTHER" id="PTHR43701">
    <property type="entry name" value="MEMBRANE TRANSPORTER PROTEIN MJ0441-RELATED"/>
    <property type="match status" value="1"/>
</dbReference>
<dbReference type="Proteomes" id="UP000570010">
    <property type="component" value="Unassembled WGS sequence"/>
</dbReference>
<dbReference type="PANTHER" id="PTHR43701:SF12">
    <property type="entry name" value="MEMBRANE TRANSPORTER PROTEIN YTNM-RELATED"/>
    <property type="match status" value="1"/>
</dbReference>
<evidence type="ECO:0000256" key="2">
    <source>
        <dbReference type="ARBA" id="ARBA00009142"/>
    </source>
</evidence>
<dbReference type="Pfam" id="PF01925">
    <property type="entry name" value="TauE"/>
    <property type="match status" value="1"/>
</dbReference>
<keyword evidence="4 6" id="KW-1133">Transmembrane helix</keyword>
<name>A0A6B3VW55_9BACI</name>
<dbReference type="EMBL" id="JACEIO010000012">
    <property type="protein sequence ID" value="MBA4536865.1"/>
    <property type="molecule type" value="Genomic_DNA"/>
</dbReference>
<protein>
    <recommendedName>
        <fullName evidence="6">Probable membrane transporter protein</fullName>
    </recommendedName>
</protein>
<dbReference type="EMBL" id="JAAIWN010000012">
    <property type="protein sequence ID" value="NEY81232.1"/>
    <property type="molecule type" value="Genomic_DNA"/>
</dbReference>
<dbReference type="InterPro" id="IPR051598">
    <property type="entry name" value="TSUP/Inactive_protease-like"/>
</dbReference>
<reference evidence="8 9" key="1">
    <citation type="submission" date="2020-02" db="EMBL/GenBank/DDBJ databases">
        <title>Bacillus aquiflavi sp. nov., isolated from yellow water of strong flavor Chinese baijiu in Yibin region of China.</title>
        <authorList>
            <person name="Xie J."/>
        </authorList>
    </citation>
    <scope>NUCLEOTIDE SEQUENCE [LARGE SCALE GENOMIC DNA]</scope>
    <source>
        <strain evidence="8 9">3H-10</strain>
    </source>
</reference>
<keyword evidence="5 6" id="KW-0472">Membrane</keyword>
<gene>
    <name evidence="8" type="ORF">G4D64_06815</name>
    <name evidence="7" type="ORF">H1Z61_06850</name>
</gene>
<evidence type="ECO:0000256" key="1">
    <source>
        <dbReference type="ARBA" id="ARBA00004141"/>
    </source>
</evidence>
<evidence type="ECO:0000313" key="8">
    <source>
        <dbReference type="EMBL" id="NEY81232.1"/>
    </source>
</evidence>
<sequence>MELMLFFLLGGFISVLSGFFGIGGGFILTPTLLLIGLSPIEAITTSLLYTIGTSFSGMIAHYRLRNIMWKEGAIIGLSGVLATQAAHPVVLYLDNHGLDKTVIPALYILLLTYFIFKMVTKHKVEQKPTEMNTQVETALPKLIVIGFFAGFVSTTLGVGGGFIIVPLTIALLHFHAKKAVGTSLFAVLLIVSAGFISYASTIEIDYKTGLFLVLGGLIGSQFGAKLTTYYSSVEINLLLALLYTATLSSVVLKIFHFNLFGLLVLFTFLAYFFVQSGIKVRHIKKKLTT</sequence>
<feature type="transmembrane region" description="Helical" evidence="6">
    <location>
        <begin position="210"/>
        <end position="230"/>
    </location>
</feature>
<evidence type="ECO:0000313" key="10">
    <source>
        <dbReference type="Proteomes" id="UP000570010"/>
    </source>
</evidence>